<name>A0A841DER6_PLAVE</name>
<evidence type="ECO:0000313" key="2">
    <source>
        <dbReference type="EMBL" id="MBB5966904.1"/>
    </source>
</evidence>
<feature type="transmembrane region" description="Helical" evidence="1">
    <location>
        <begin position="59"/>
        <end position="81"/>
    </location>
</feature>
<feature type="transmembrane region" description="Helical" evidence="1">
    <location>
        <begin position="93"/>
        <end position="112"/>
    </location>
</feature>
<sequence length="145" mass="14600">MRLGSGGGAGGQYPTAHVRKPPEAPMIGPLATGLIVLALVIALVSLLTTALNKAMGNVLLVALGVLELGLLVQAGLLIAALVRGEGPAETATLIGYMAGTVVIPPVAAFWGVGERSRWGPAVIAVAGFAIPGMVGRMLQLWQGTA</sequence>
<dbReference type="AlphaFoldDB" id="A0A841DER6"/>
<comment type="caution">
    <text evidence="2">The sequence shown here is derived from an EMBL/GenBank/DDBJ whole genome shotgun (WGS) entry which is preliminary data.</text>
</comment>
<keyword evidence="1" id="KW-0472">Membrane</keyword>
<keyword evidence="1" id="KW-1133">Transmembrane helix</keyword>
<gene>
    <name evidence="2" type="ORF">FHS22_006203</name>
</gene>
<accession>A0A841DER6</accession>
<feature type="transmembrane region" description="Helical" evidence="1">
    <location>
        <begin position="27"/>
        <end position="47"/>
    </location>
</feature>
<protein>
    <submittedName>
        <fullName evidence="2">ABC-type Na+ efflux pump permease subunit</fullName>
    </submittedName>
</protein>
<keyword evidence="1" id="KW-0812">Transmembrane</keyword>
<keyword evidence="3" id="KW-1185">Reference proteome</keyword>
<dbReference type="RefSeq" id="WP_260408451.1">
    <property type="nucleotide sequence ID" value="NZ_JACHJJ010000027.1"/>
</dbReference>
<reference evidence="2 3" key="1">
    <citation type="submission" date="2020-08" db="EMBL/GenBank/DDBJ databases">
        <title>Genomic Encyclopedia of Type Strains, Phase III (KMG-III): the genomes of soil and plant-associated and newly described type strains.</title>
        <authorList>
            <person name="Whitman W."/>
        </authorList>
    </citation>
    <scope>NUCLEOTIDE SEQUENCE [LARGE SCALE GENOMIC DNA]</scope>
    <source>
        <strain evidence="2 3">CECT 3303</strain>
    </source>
</reference>
<evidence type="ECO:0000256" key="1">
    <source>
        <dbReference type="SAM" id="Phobius"/>
    </source>
</evidence>
<feature type="transmembrane region" description="Helical" evidence="1">
    <location>
        <begin position="118"/>
        <end position="138"/>
    </location>
</feature>
<dbReference type="Proteomes" id="UP000562352">
    <property type="component" value="Unassembled WGS sequence"/>
</dbReference>
<evidence type="ECO:0000313" key="3">
    <source>
        <dbReference type="Proteomes" id="UP000562352"/>
    </source>
</evidence>
<organism evidence="2 3">
    <name type="scientific">Planomonospora venezuelensis</name>
    <dbReference type="NCBI Taxonomy" id="1999"/>
    <lineage>
        <taxon>Bacteria</taxon>
        <taxon>Bacillati</taxon>
        <taxon>Actinomycetota</taxon>
        <taxon>Actinomycetes</taxon>
        <taxon>Streptosporangiales</taxon>
        <taxon>Streptosporangiaceae</taxon>
        <taxon>Planomonospora</taxon>
    </lineage>
</organism>
<dbReference type="EMBL" id="JACHJJ010000027">
    <property type="protein sequence ID" value="MBB5966904.1"/>
    <property type="molecule type" value="Genomic_DNA"/>
</dbReference>
<proteinExistence type="predicted"/>